<proteinExistence type="predicted"/>
<dbReference type="EMBL" id="JAWLNX010000004">
    <property type="protein sequence ID" value="MEB3367357.1"/>
    <property type="molecule type" value="Genomic_DNA"/>
</dbReference>
<dbReference type="InterPro" id="IPR036426">
    <property type="entry name" value="Bulb-type_lectin_dom_sf"/>
</dbReference>
<evidence type="ECO:0000313" key="1">
    <source>
        <dbReference type="EMBL" id="MEB3367357.1"/>
    </source>
</evidence>
<dbReference type="RefSeq" id="WP_324264908.1">
    <property type="nucleotide sequence ID" value="NZ_JAWLNX010000004.1"/>
</dbReference>
<keyword evidence="2" id="KW-1185">Reference proteome</keyword>
<comment type="caution">
    <text evidence="1">The sequence shown here is derived from an EMBL/GenBank/DDBJ whole genome shotgun (WGS) entry which is preliminary data.</text>
</comment>
<dbReference type="SUPFAM" id="SSF51110">
    <property type="entry name" value="alpha-D-mannose-specific plant lectins"/>
    <property type="match status" value="1"/>
</dbReference>
<evidence type="ECO:0008006" key="3">
    <source>
        <dbReference type="Google" id="ProtNLM"/>
    </source>
</evidence>
<evidence type="ECO:0000313" key="2">
    <source>
        <dbReference type="Proteomes" id="UP001327093"/>
    </source>
</evidence>
<name>A0ABU6A714_9PSEU</name>
<reference evidence="1 2" key="1">
    <citation type="submission" date="2023-10" db="EMBL/GenBank/DDBJ databases">
        <title>Saccharopolyspora sp. nov., isolated from mangrove soil.</title>
        <authorList>
            <person name="Lu Y."/>
            <person name="Liu W."/>
        </authorList>
    </citation>
    <scope>NUCLEOTIDE SEQUENCE [LARGE SCALE GENOMIC DNA]</scope>
    <source>
        <strain evidence="1 2">S2-29</strain>
    </source>
</reference>
<accession>A0ABU6A714</accession>
<dbReference type="Gene3D" id="2.90.10.30">
    <property type="match status" value="1"/>
</dbReference>
<organism evidence="1 2">
    <name type="scientific">Saccharopolyspora mangrovi</name>
    <dbReference type="NCBI Taxonomy" id="3082379"/>
    <lineage>
        <taxon>Bacteria</taxon>
        <taxon>Bacillati</taxon>
        <taxon>Actinomycetota</taxon>
        <taxon>Actinomycetes</taxon>
        <taxon>Pseudonocardiales</taxon>
        <taxon>Pseudonocardiaceae</taxon>
        <taxon>Saccharopolyspora</taxon>
    </lineage>
</organism>
<gene>
    <name evidence="1" type="ORF">R4I43_08055</name>
</gene>
<sequence length="124" mass="12760">MLYSNEGRGTGRCKLLDGGDLVLYDRRGRVVWSTGTDGDPGATLAVDDDGIELRNSEGTVVWSVRTTPGAELSEMSELSAATAAIAPVAATMAQPMVPCAAAEMTAAVPAVPAENPVPAEEPES</sequence>
<dbReference type="Proteomes" id="UP001327093">
    <property type="component" value="Unassembled WGS sequence"/>
</dbReference>
<protein>
    <recommendedName>
        <fullName evidence="3">Bulb-type lectin domain-containing protein</fullName>
    </recommendedName>
</protein>